<evidence type="ECO:0000313" key="2">
    <source>
        <dbReference type="Proteomes" id="UP000029714"/>
    </source>
</evidence>
<name>A0A347VZF9_9HELI</name>
<dbReference type="Proteomes" id="UP000029714">
    <property type="component" value="Unassembled WGS sequence"/>
</dbReference>
<accession>A0A347VZF9</accession>
<dbReference type="EMBL" id="JRMP02000001">
    <property type="protein sequence ID" value="TLD95947.1"/>
    <property type="molecule type" value="Genomic_DNA"/>
</dbReference>
<reference evidence="1 2" key="1">
    <citation type="journal article" date="2014" name="Genome Announc.">
        <title>Draft genome sequences of eight enterohepatic helicobacter species isolated from both laboratory and wild rodents.</title>
        <authorList>
            <person name="Sheh A."/>
            <person name="Shen Z."/>
            <person name="Fox J.G."/>
        </authorList>
    </citation>
    <scope>NUCLEOTIDE SEQUENCE [LARGE SCALE GENOMIC DNA]</scope>
    <source>
        <strain evidence="1 2">MIT 97-6194</strain>
    </source>
</reference>
<dbReference type="STRING" id="1548018.LS64_03700"/>
<dbReference type="SUPFAM" id="SSF56935">
    <property type="entry name" value="Porins"/>
    <property type="match status" value="1"/>
</dbReference>
<protein>
    <submittedName>
        <fullName evidence="1">TonB-dependent receptor</fullName>
    </submittedName>
</protein>
<organism evidence="1 2">
    <name type="scientific">Helicobacter saguini</name>
    <dbReference type="NCBI Taxonomy" id="1548018"/>
    <lineage>
        <taxon>Bacteria</taxon>
        <taxon>Pseudomonadati</taxon>
        <taxon>Campylobacterota</taxon>
        <taxon>Epsilonproteobacteria</taxon>
        <taxon>Campylobacterales</taxon>
        <taxon>Helicobacteraceae</taxon>
        <taxon>Helicobacter</taxon>
    </lineage>
</organism>
<dbReference type="AlphaFoldDB" id="A0A347VZF9"/>
<proteinExistence type="predicted"/>
<evidence type="ECO:0000313" key="1">
    <source>
        <dbReference type="EMBL" id="TLD95947.1"/>
    </source>
</evidence>
<sequence>MYIYIYITIFFSFNILDSKENIESKATIEEKDSNAAQSIQDFNHTNKIYKLNAITAFSGDNLNKFQSSNGVINRQMIESNPSGNGDITSLLRILPNIQYDNNQLSSNTPGEISPANISISGGLFYQNNFQLDGFNMNNDLDPAASLANTQNMETSKSMYGRSIGRSQGLAIDTSLLDSIIVQDSNISASYGKFTGGLIQANTRKATKKFGAKISYQISQGDARANHISLTNYHVYGNLNDFINSSYSTNQPRFIKHIFRSSFESKFNDNAGIIASFTTTQSFIPLRGYDGDSTNVLDIVEKTQSRQNYNVFIKGYYDINESFSIESSYTYAPEFNKYFIINAKDSDFFYDSGGHNLGVKSIWNNALGNLNAQINFSYLEDSRTKSANDYKVWLYSSEKNWSNNSLGVEEGGYGNVDNKQISSEFRLTQDFEPLNFFRFWQNRFLAGLELGYGYSYFKRHNDVRISNNGTIIAMPQGQTCVDYNWCTNIAPSDTTLTDFFGNDLSNGYYFGYLNYLKAGEISLHNFTFSTFLEDSMSFNLGDSNGVLDVRFGLRLDYELYMNKAPIAPRLAITYEAPWNTKNSIKDFASQITFGYNRYYGRNIFAYRLMDGQAKLDVQYWKMNLNTFDPNDNISESTPYTQGYVIENGGVDTNFLGLRVPYDDELMIGFIQQILAFKLNVKYIHRFGRDQVNTKNIGQDAQGNTRYAWANEGRSDSDIISIFINNDKPLEIFNISNFITFGFDFTHLKRNFNSYSNIFTNAMNNQIISYNGQFIRYIDRPAENFFRPYTFRITTTHSFNIWKTKILINNFFRFRSSYDAMVAVEEDLQDSYNGAKVPTFRIFKVPSSFTWDMRFGFEIDVFKNNNVFVNLDIFNILDSKNISILNLSAFSSSASATAIPTYEVGRSFWLEVGYRF</sequence>
<gene>
    <name evidence="1" type="ORF">LS64_000875</name>
</gene>
<dbReference type="OrthoDB" id="9766643at2"/>
<keyword evidence="1" id="KW-0675">Receptor</keyword>
<keyword evidence="2" id="KW-1185">Reference proteome</keyword>
<reference evidence="1 2" key="2">
    <citation type="journal article" date="2016" name="Infect. Immun.">
        <title>Helicobacter saguini, a Novel Helicobacter Isolated from Cotton-Top Tamarins with Ulcerative Colitis, Has Proinflammatory Properties and Induces Typhlocolitis and Dysplasia in Gnotobiotic IL-10-/- Mice.</title>
        <authorList>
            <person name="Shen Z."/>
            <person name="Mannion A."/>
            <person name="Whary M.T."/>
            <person name="Muthupalani S."/>
            <person name="Sheh A."/>
            <person name="Feng Y."/>
            <person name="Gong G."/>
            <person name="Vandamme P."/>
            <person name="Holcombe H.R."/>
            <person name="Paster B.J."/>
            <person name="Fox J.G."/>
        </authorList>
    </citation>
    <scope>NUCLEOTIDE SEQUENCE [LARGE SCALE GENOMIC DNA]</scope>
    <source>
        <strain evidence="1 2">MIT 97-6194</strain>
    </source>
</reference>
<comment type="caution">
    <text evidence="1">The sequence shown here is derived from an EMBL/GenBank/DDBJ whole genome shotgun (WGS) entry which is preliminary data.</text>
</comment>